<dbReference type="InterPro" id="IPR011712">
    <property type="entry name" value="Sig_transdc_His_kin_sub3_dim/P"/>
</dbReference>
<dbReference type="Pfam" id="PF02518">
    <property type="entry name" value="HATPase_c"/>
    <property type="match status" value="1"/>
</dbReference>
<dbReference type="InterPro" id="IPR036890">
    <property type="entry name" value="HATPase_C_sf"/>
</dbReference>
<feature type="transmembrane region" description="Helical" evidence="10">
    <location>
        <begin position="140"/>
        <end position="161"/>
    </location>
</feature>
<dbReference type="EC" id="2.7.13.3" evidence="2"/>
<keyword evidence="5" id="KW-0547">Nucleotide-binding</keyword>
<evidence type="ECO:0000313" key="14">
    <source>
        <dbReference type="Proteomes" id="UP000008460"/>
    </source>
</evidence>
<evidence type="ECO:0000256" key="1">
    <source>
        <dbReference type="ARBA" id="ARBA00000085"/>
    </source>
</evidence>
<evidence type="ECO:0000256" key="10">
    <source>
        <dbReference type="SAM" id="Phobius"/>
    </source>
</evidence>
<dbReference type="RefSeq" id="WP_013770252.1">
    <property type="nucleotide sequence ID" value="NC_015514.1"/>
</dbReference>
<dbReference type="Gene3D" id="1.20.5.1930">
    <property type="match status" value="1"/>
</dbReference>
<evidence type="ECO:0000256" key="6">
    <source>
        <dbReference type="ARBA" id="ARBA00022777"/>
    </source>
</evidence>
<name>F4H2K0_CELFA</name>
<dbReference type="GO" id="GO:0046983">
    <property type="term" value="F:protein dimerization activity"/>
    <property type="evidence" value="ECO:0007669"/>
    <property type="project" value="InterPro"/>
</dbReference>
<dbReference type="eggNOG" id="COG4585">
    <property type="taxonomic scope" value="Bacteria"/>
</dbReference>
<evidence type="ECO:0000256" key="2">
    <source>
        <dbReference type="ARBA" id="ARBA00012438"/>
    </source>
</evidence>
<evidence type="ECO:0000256" key="5">
    <source>
        <dbReference type="ARBA" id="ARBA00022741"/>
    </source>
</evidence>
<feature type="domain" description="Histidine kinase/HSP90-like ATPase" evidence="11">
    <location>
        <begin position="361"/>
        <end position="458"/>
    </location>
</feature>
<keyword evidence="10" id="KW-0812">Transmembrane</keyword>
<keyword evidence="3" id="KW-0597">Phosphoprotein</keyword>
<keyword evidence="8" id="KW-0902">Two-component regulatory system</keyword>
<evidence type="ECO:0000256" key="4">
    <source>
        <dbReference type="ARBA" id="ARBA00022679"/>
    </source>
</evidence>
<keyword evidence="4" id="KW-0808">Transferase</keyword>
<feature type="transmembrane region" description="Helical" evidence="10">
    <location>
        <begin position="247"/>
        <end position="266"/>
    </location>
</feature>
<keyword evidence="6 13" id="KW-0418">Kinase</keyword>
<evidence type="ECO:0000256" key="8">
    <source>
        <dbReference type="ARBA" id="ARBA00023012"/>
    </source>
</evidence>
<dbReference type="AlphaFoldDB" id="F4H2K0"/>
<evidence type="ECO:0000256" key="3">
    <source>
        <dbReference type="ARBA" id="ARBA00022553"/>
    </source>
</evidence>
<dbReference type="SUPFAM" id="SSF55874">
    <property type="entry name" value="ATPase domain of HSP90 chaperone/DNA topoisomerase II/histidine kinase"/>
    <property type="match status" value="1"/>
</dbReference>
<feature type="region of interest" description="Disordered" evidence="9">
    <location>
        <begin position="463"/>
        <end position="484"/>
    </location>
</feature>
<evidence type="ECO:0000259" key="11">
    <source>
        <dbReference type="Pfam" id="PF02518"/>
    </source>
</evidence>
<keyword evidence="14" id="KW-1185">Reference proteome</keyword>
<dbReference type="PANTHER" id="PTHR24421:SF10">
    <property type="entry name" value="NITRATE_NITRITE SENSOR PROTEIN NARQ"/>
    <property type="match status" value="1"/>
</dbReference>
<gene>
    <name evidence="13" type="ordered locus">Celf_1091</name>
</gene>
<dbReference type="KEGG" id="cfi:Celf_1091"/>
<dbReference type="GO" id="GO:0016020">
    <property type="term" value="C:membrane"/>
    <property type="evidence" value="ECO:0007669"/>
    <property type="project" value="InterPro"/>
</dbReference>
<feature type="transmembrane region" description="Helical" evidence="10">
    <location>
        <begin position="84"/>
        <end position="103"/>
    </location>
</feature>
<keyword evidence="10" id="KW-0472">Membrane</keyword>
<organism evidence="13 14">
    <name type="scientific">Cellulomonas fimi (strain ATCC 484 / DSM 20113 / JCM 1341 / CCUG 24087 / LMG 16345 / NBRC 15513 / NCIMB 8980 / NCTC 7547 / NRS-133)</name>
    <dbReference type="NCBI Taxonomy" id="590998"/>
    <lineage>
        <taxon>Bacteria</taxon>
        <taxon>Bacillati</taxon>
        <taxon>Actinomycetota</taxon>
        <taxon>Actinomycetes</taxon>
        <taxon>Micrococcales</taxon>
        <taxon>Cellulomonadaceae</taxon>
        <taxon>Cellulomonas</taxon>
    </lineage>
</organism>
<feature type="transmembrane region" description="Helical" evidence="10">
    <location>
        <begin position="60"/>
        <end position="77"/>
    </location>
</feature>
<accession>F4H2K0</accession>
<evidence type="ECO:0000313" key="13">
    <source>
        <dbReference type="EMBL" id="AEE45226.1"/>
    </source>
</evidence>
<sequence length="484" mass="48962">MTDAAPHLRGPAGTTAGPWLRVLGTATLVVVFVAWGVAFAVGAESMFLLSRHVGQQRTDAMASASVVLTLVGAAVLLARHRRPLLVAGTVAVLAAGSLLLAGATNGYELAIGAALFTVAAACPPRTAWLLTAAVVVPVLVVARAAPLVTLVGSLAAGGVPGELDAVGWFRLPGQLGDVVPPWWIVTALPVVVLALFGVAFGTLVRTTRLRTAALEEAAAARAAEQEQRARFTQADERARVAREMHDVIAHSITVMVALGGGAAAALDRSPEHARHALEELVDTGRGALEDVRRILGVLHTPAPGAPHVADGDASGGDVLTAPQPGVEDLDRLVDRFRTAGLPVRTSGLVVAGLDGLDPTAQLTVYRVVQESLTNTLRHAPGTAAVDVVVRRAADALEVVVADRGAGPDAVVPAVTGAAGASRSPGRGITGMAGRVDAFGGTLEAGPHGDGWRVRAVLPGAGAGATRGVSAAPGPGSDPTTQGEA</sequence>
<dbReference type="GO" id="GO:0000155">
    <property type="term" value="F:phosphorelay sensor kinase activity"/>
    <property type="evidence" value="ECO:0007669"/>
    <property type="project" value="InterPro"/>
</dbReference>
<feature type="transmembrane region" description="Helical" evidence="10">
    <location>
        <begin position="19"/>
        <end position="40"/>
    </location>
</feature>
<dbReference type="STRING" id="590998.Celf_1091"/>
<feature type="transmembrane region" description="Helical" evidence="10">
    <location>
        <begin position="181"/>
        <end position="204"/>
    </location>
</feature>
<feature type="domain" description="Signal transduction histidine kinase subgroup 3 dimerisation and phosphoacceptor" evidence="12">
    <location>
        <begin position="236"/>
        <end position="301"/>
    </location>
</feature>
<evidence type="ECO:0000259" key="12">
    <source>
        <dbReference type="Pfam" id="PF07730"/>
    </source>
</evidence>
<dbReference type="Proteomes" id="UP000008460">
    <property type="component" value="Chromosome"/>
</dbReference>
<reference evidence="13 14" key="1">
    <citation type="submission" date="2011-04" db="EMBL/GenBank/DDBJ databases">
        <title>Complete sequence of Cellulomonas fimi ATCC 484.</title>
        <authorList>
            <consortium name="US DOE Joint Genome Institute"/>
            <person name="Lucas S."/>
            <person name="Han J."/>
            <person name="Lapidus A."/>
            <person name="Cheng J.-F."/>
            <person name="Goodwin L."/>
            <person name="Pitluck S."/>
            <person name="Peters L."/>
            <person name="Chertkov O."/>
            <person name="Detter J.C."/>
            <person name="Han C."/>
            <person name="Tapia R."/>
            <person name="Land M."/>
            <person name="Hauser L."/>
            <person name="Kyrpides N."/>
            <person name="Ivanova N."/>
            <person name="Ovchinnikova G."/>
            <person name="Pagani I."/>
            <person name="Mead D."/>
            <person name="Brumm P."/>
            <person name="Woyke T."/>
        </authorList>
    </citation>
    <scope>NUCLEOTIDE SEQUENCE [LARGE SCALE GENOMIC DNA]</scope>
    <source>
        <strain evidence="14">ATCC 484 / DSM 20113 / JCM 1341 / NBRC 15513 / NCIMB 8980 / NCTC 7547</strain>
    </source>
</reference>
<dbReference type="Gene3D" id="3.30.565.10">
    <property type="entry name" value="Histidine kinase-like ATPase, C-terminal domain"/>
    <property type="match status" value="1"/>
</dbReference>
<dbReference type="PANTHER" id="PTHR24421">
    <property type="entry name" value="NITRATE/NITRITE SENSOR PROTEIN NARX-RELATED"/>
    <property type="match status" value="1"/>
</dbReference>
<dbReference type="HOGENOM" id="CLU_000445_20_1_11"/>
<dbReference type="InterPro" id="IPR050482">
    <property type="entry name" value="Sensor_HK_TwoCompSys"/>
</dbReference>
<keyword evidence="7" id="KW-0067">ATP-binding</keyword>
<proteinExistence type="predicted"/>
<dbReference type="Pfam" id="PF07730">
    <property type="entry name" value="HisKA_3"/>
    <property type="match status" value="1"/>
</dbReference>
<dbReference type="InterPro" id="IPR003594">
    <property type="entry name" value="HATPase_dom"/>
</dbReference>
<dbReference type="CDD" id="cd16917">
    <property type="entry name" value="HATPase_UhpB-NarQ-NarX-like"/>
    <property type="match status" value="1"/>
</dbReference>
<keyword evidence="10" id="KW-1133">Transmembrane helix</keyword>
<evidence type="ECO:0000256" key="9">
    <source>
        <dbReference type="SAM" id="MobiDB-lite"/>
    </source>
</evidence>
<feature type="transmembrane region" description="Helical" evidence="10">
    <location>
        <begin position="109"/>
        <end position="128"/>
    </location>
</feature>
<dbReference type="GO" id="GO:0005524">
    <property type="term" value="F:ATP binding"/>
    <property type="evidence" value="ECO:0007669"/>
    <property type="project" value="UniProtKB-KW"/>
</dbReference>
<evidence type="ECO:0000256" key="7">
    <source>
        <dbReference type="ARBA" id="ARBA00022840"/>
    </source>
</evidence>
<comment type="catalytic activity">
    <reaction evidence="1">
        <text>ATP + protein L-histidine = ADP + protein N-phospho-L-histidine.</text>
        <dbReference type="EC" id="2.7.13.3"/>
    </reaction>
</comment>
<dbReference type="EMBL" id="CP002666">
    <property type="protein sequence ID" value="AEE45226.1"/>
    <property type="molecule type" value="Genomic_DNA"/>
</dbReference>
<protein>
    <recommendedName>
        <fullName evidence="2">histidine kinase</fullName>
        <ecNumber evidence="2">2.7.13.3</ecNumber>
    </recommendedName>
</protein>